<dbReference type="InterPro" id="IPR009057">
    <property type="entry name" value="Homeodomain-like_sf"/>
</dbReference>
<gene>
    <name evidence="2" type="ORF">NBH00_01310</name>
</gene>
<reference evidence="2 3" key="1">
    <citation type="submission" date="2022-06" db="EMBL/GenBank/DDBJ databases">
        <title>Paraconexibacter antarcticus.</title>
        <authorList>
            <person name="Kim C.S."/>
        </authorList>
    </citation>
    <scope>NUCLEOTIDE SEQUENCE [LARGE SCALE GENOMIC DNA]</scope>
    <source>
        <strain evidence="2 3">02-257</strain>
    </source>
</reference>
<accession>A0ABY5DU98</accession>
<dbReference type="Gene3D" id="1.10.10.60">
    <property type="entry name" value="Homeodomain-like"/>
    <property type="match status" value="1"/>
</dbReference>
<evidence type="ECO:0000313" key="3">
    <source>
        <dbReference type="Proteomes" id="UP001056035"/>
    </source>
</evidence>
<feature type="coiled-coil region" evidence="1">
    <location>
        <begin position="43"/>
        <end position="70"/>
    </location>
</feature>
<dbReference type="InterPro" id="IPR002514">
    <property type="entry name" value="Transposase_8"/>
</dbReference>
<proteinExistence type="predicted"/>
<organism evidence="2 3">
    <name type="scientific">Paraconexibacter antarcticus</name>
    <dbReference type="NCBI Taxonomy" id="2949664"/>
    <lineage>
        <taxon>Bacteria</taxon>
        <taxon>Bacillati</taxon>
        <taxon>Actinomycetota</taxon>
        <taxon>Thermoleophilia</taxon>
        <taxon>Solirubrobacterales</taxon>
        <taxon>Paraconexibacteraceae</taxon>
        <taxon>Paraconexibacter</taxon>
    </lineage>
</organism>
<keyword evidence="1" id="KW-0175">Coiled coil</keyword>
<dbReference type="Pfam" id="PF01527">
    <property type="entry name" value="HTH_Tnp_1"/>
    <property type="match status" value="1"/>
</dbReference>
<evidence type="ECO:0000256" key="1">
    <source>
        <dbReference type="SAM" id="Coils"/>
    </source>
</evidence>
<sequence length="86" mass="9561">MIELARSGTKVKQLAKTFAMSDATIYNWLKQDRIDRGEAEGATTSQQLELAAARRRIRQLETELAVARKVNEVFLAQGVAPKGSTR</sequence>
<keyword evidence="3" id="KW-1185">Reference proteome</keyword>
<dbReference type="EMBL" id="CP098502">
    <property type="protein sequence ID" value="UTI64858.1"/>
    <property type="molecule type" value="Genomic_DNA"/>
</dbReference>
<dbReference type="Proteomes" id="UP001056035">
    <property type="component" value="Chromosome"/>
</dbReference>
<evidence type="ECO:0000313" key="2">
    <source>
        <dbReference type="EMBL" id="UTI64858.1"/>
    </source>
</evidence>
<dbReference type="SUPFAM" id="SSF46689">
    <property type="entry name" value="Homeodomain-like"/>
    <property type="match status" value="1"/>
</dbReference>
<name>A0ABY5DU98_9ACTN</name>
<protein>
    <submittedName>
        <fullName evidence="2">Transposase</fullName>
    </submittedName>
</protein>